<dbReference type="Pfam" id="PF01687">
    <property type="entry name" value="Flavokinase"/>
    <property type="match status" value="1"/>
</dbReference>
<dbReference type="GO" id="GO:0005524">
    <property type="term" value="F:ATP binding"/>
    <property type="evidence" value="ECO:0007669"/>
    <property type="project" value="UniProtKB-KW"/>
</dbReference>
<dbReference type="PANTHER" id="PTHR22749:SF6">
    <property type="entry name" value="RIBOFLAVIN KINASE"/>
    <property type="match status" value="1"/>
</dbReference>
<comment type="cofactor">
    <cofactor evidence="1">
        <name>Zn(2+)</name>
        <dbReference type="ChEBI" id="CHEBI:29105"/>
    </cofactor>
</comment>
<evidence type="ECO:0000259" key="17">
    <source>
        <dbReference type="SMART" id="SM00904"/>
    </source>
</evidence>
<comment type="catalytic activity">
    <reaction evidence="14">
        <text>riboflavin + ATP = FMN + ADP + H(+)</text>
        <dbReference type="Rhea" id="RHEA:14357"/>
        <dbReference type="ChEBI" id="CHEBI:15378"/>
        <dbReference type="ChEBI" id="CHEBI:30616"/>
        <dbReference type="ChEBI" id="CHEBI:57986"/>
        <dbReference type="ChEBI" id="CHEBI:58210"/>
        <dbReference type="ChEBI" id="CHEBI:456216"/>
        <dbReference type="EC" id="2.7.1.26"/>
    </reaction>
    <physiologicalReaction direction="left-to-right" evidence="14">
        <dbReference type="Rhea" id="RHEA:14358"/>
    </physiologicalReaction>
</comment>
<sequence>MSSKDYLPYYTAGEVVSGFGRGSKSLGCPTANLSEEVVDALPSEFETGIYYGWASLQKTIYKMVMSIGWNPFYKNDKKSMEIHLLHKFEDDFYGKELKVIVLGYIRPELNFSSVDELIKAINNDIEVADKSLDEATSVKYKEDPFLKS</sequence>
<name>A0A232FKN2_9HYME</name>
<keyword evidence="10" id="KW-0418">Kinase</keyword>
<evidence type="ECO:0000256" key="15">
    <source>
        <dbReference type="ARBA" id="ARBA00054097"/>
    </source>
</evidence>
<evidence type="ECO:0000256" key="7">
    <source>
        <dbReference type="ARBA" id="ARBA00022679"/>
    </source>
</evidence>
<keyword evidence="12" id="KW-0067">ATP-binding</keyword>
<dbReference type="EMBL" id="NNAY01000096">
    <property type="protein sequence ID" value="OXU31018.1"/>
    <property type="molecule type" value="Genomic_DNA"/>
</dbReference>
<comment type="function">
    <text evidence="15">Catalyzes the phosphorylation of riboflavin (vitamin B2) to form flavin-mononucleotide (FMN), hence rate-limiting enzyme in the synthesis of FAD. Essential for TNF-induced reactive oxygen species (ROS) production. Through its interaction with both TNFRSF1A and CYBA, physically and functionally couples TNFRSF1A to NADPH oxidase. TNF-activation of RFK may enhance the incorporation of FAD in NADPH oxidase, a critical step for the assembly and activation of NADPH oxidase.</text>
</comment>
<organism evidence="18 19">
    <name type="scientific">Trichomalopsis sarcophagae</name>
    <dbReference type="NCBI Taxonomy" id="543379"/>
    <lineage>
        <taxon>Eukaryota</taxon>
        <taxon>Metazoa</taxon>
        <taxon>Ecdysozoa</taxon>
        <taxon>Arthropoda</taxon>
        <taxon>Hexapoda</taxon>
        <taxon>Insecta</taxon>
        <taxon>Pterygota</taxon>
        <taxon>Neoptera</taxon>
        <taxon>Endopterygota</taxon>
        <taxon>Hymenoptera</taxon>
        <taxon>Apocrita</taxon>
        <taxon>Proctotrupomorpha</taxon>
        <taxon>Chalcidoidea</taxon>
        <taxon>Pteromalidae</taxon>
        <taxon>Pteromalinae</taxon>
        <taxon>Trichomalopsis</taxon>
    </lineage>
</organism>
<evidence type="ECO:0000256" key="16">
    <source>
        <dbReference type="ARBA" id="ARBA00077632"/>
    </source>
</evidence>
<dbReference type="Gene3D" id="2.40.30.30">
    <property type="entry name" value="Riboflavin kinase-like"/>
    <property type="match status" value="1"/>
</dbReference>
<comment type="caution">
    <text evidence="18">The sequence shown here is derived from an EMBL/GenBank/DDBJ whole genome shotgun (WGS) entry which is preliminary data.</text>
</comment>
<accession>A0A232FKN2</accession>
<dbReference type="UniPathway" id="UPA00276">
    <property type="reaction ID" value="UER00406"/>
</dbReference>
<keyword evidence="8" id="KW-0479">Metal-binding</keyword>
<dbReference type="OrthoDB" id="276388at2759"/>
<dbReference type="SMART" id="SM00904">
    <property type="entry name" value="Flavokinase"/>
    <property type="match status" value="1"/>
</dbReference>
<feature type="domain" description="Riboflavin kinase" evidence="17">
    <location>
        <begin position="6"/>
        <end position="133"/>
    </location>
</feature>
<dbReference type="FunFam" id="2.40.30.30:FF:000002">
    <property type="entry name" value="Riboflavin kinase, putative"/>
    <property type="match status" value="1"/>
</dbReference>
<dbReference type="GO" id="GO:0005739">
    <property type="term" value="C:mitochondrion"/>
    <property type="evidence" value="ECO:0007669"/>
    <property type="project" value="TreeGrafter"/>
</dbReference>
<evidence type="ECO:0000313" key="18">
    <source>
        <dbReference type="EMBL" id="OXU31018.1"/>
    </source>
</evidence>
<evidence type="ECO:0000256" key="13">
    <source>
        <dbReference type="ARBA" id="ARBA00029789"/>
    </source>
</evidence>
<evidence type="ECO:0000256" key="4">
    <source>
        <dbReference type="ARBA" id="ARBA00017394"/>
    </source>
</evidence>
<evidence type="ECO:0000256" key="12">
    <source>
        <dbReference type="ARBA" id="ARBA00022840"/>
    </source>
</evidence>
<dbReference type="STRING" id="543379.A0A232FKN2"/>
<evidence type="ECO:0000256" key="1">
    <source>
        <dbReference type="ARBA" id="ARBA00001947"/>
    </source>
</evidence>
<dbReference type="AlphaFoldDB" id="A0A232FKN2"/>
<evidence type="ECO:0000313" key="19">
    <source>
        <dbReference type="Proteomes" id="UP000215335"/>
    </source>
</evidence>
<evidence type="ECO:0000256" key="10">
    <source>
        <dbReference type="ARBA" id="ARBA00022777"/>
    </source>
</evidence>
<evidence type="ECO:0000256" key="14">
    <source>
        <dbReference type="ARBA" id="ARBA00050912"/>
    </source>
</evidence>
<dbReference type="SUPFAM" id="SSF82114">
    <property type="entry name" value="Riboflavin kinase-like"/>
    <property type="match status" value="1"/>
</dbReference>
<gene>
    <name evidence="18" type="ORF">TSAR_014195</name>
</gene>
<evidence type="ECO:0000256" key="6">
    <source>
        <dbReference type="ARBA" id="ARBA00022643"/>
    </source>
</evidence>
<dbReference type="InterPro" id="IPR023468">
    <property type="entry name" value="Riboflavin_kinase"/>
</dbReference>
<evidence type="ECO:0000256" key="9">
    <source>
        <dbReference type="ARBA" id="ARBA00022741"/>
    </source>
</evidence>
<protein>
    <recommendedName>
        <fullName evidence="4">Riboflavin kinase</fullName>
        <ecNumber evidence="3">2.7.1.26</ecNumber>
    </recommendedName>
    <alternativeName>
        <fullName evidence="16">ATP:riboflavin 5'-phosphotransferase</fullName>
    </alternativeName>
    <alternativeName>
        <fullName evidence="13">Flavokinase</fullName>
    </alternativeName>
</protein>
<keyword evidence="5" id="KW-0285">Flavoprotein</keyword>
<keyword evidence="7" id="KW-0808">Transferase</keyword>
<evidence type="ECO:0000256" key="2">
    <source>
        <dbReference type="ARBA" id="ARBA00005201"/>
    </source>
</evidence>
<comment type="pathway">
    <text evidence="2">Cofactor biosynthesis; FMN biosynthesis; FMN from riboflavin (ATP route): step 1/1.</text>
</comment>
<reference evidence="18 19" key="1">
    <citation type="journal article" date="2017" name="Curr. Biol.">
        <title>The Evolution of Venom by Co-option of Single-Copy Genes.</title>
        <authorList>
            <person name="Martinson E.O."/>
            <person name="Mrinalini"/>
            <person name="Kelkar Y.D."/>
            <person name="Chang C.H."/>
            <person name="Werren J.H."/>
        </authorList>
    </citation>
    <scope>NUCLEOTIDE SEQUENCE [LARGE SCALE GENOMIC DNA]</scope>
    <source>
        <strain evidence="18 19">Alberta</strain>
        <tissue evidence="18">Whole body</tissue>
    </source>
</reference>
<keyword evidence="19" id="KW-1185">Reference proteome</keyword>
<dbReference type="InterPro" id="IPR015865">
    <property type="entry name" value="Riboflavin_kinase_bac/euk"/>
</dbReference>
<evidence type="ECO:0000256" key="5">
    <source>
        <dbReference type="ARBA" id="ARBA00022630"/>
    </source>
</evidence>
<dbReference type="PANTHER" id="PTHR22749">
    <property type="entry name" value="RIBOFLAVIN KINASE/FMN ADENYLYLTRANSFERASE"/>
    <property type="match status" value="1"/>
</dbReference>
<keyword evidence="11" id="KW-0862">Zinc</keyword>
<dbReference type="GO" id="GO:0009231">
    <property type="term" value="P:riboflavin biosynthetic process"/>
    <property type="evidence" value="ECO:0007669"/>
    <property type="project" value="InterPro"/>
</dbReference>
<evidence type="ECO:0000256" key="3">
    <source>
        <dbReference type="ARBA" id="ARBA00012105"/>
    </source>
</evidence>
<dbReference type="InterPro" id="IPR023465">
    <property type="entry name" value="Riboflavin_kinase_dom_sf"/>
</dbReference>
<dbReference type="EC" id="2.7.1.26" evidence="3"/>
<evidence type="ECO:0000256" key="8">
    <source>
        <dbReference type="ARBA" id="ARBA00022723"/>
    </source>
</evidence>
<dbReference type="GO" id="GO:0046872">
    <property type="term" value="F:metal ion binding"/>
    <property type="evidence" value="ECO:0007669"/>
    <property type="project" value="UniProtKB-KW"/>
</dbReference>
<evidence type="ECO:0000256" key="11">
    <source>
        <dbReference type="ARBA" id="ARBA00022833"/>
    </source>
</evidence>
<keyword evidence="6" id="KW-0288">FMN</keyword>
<dbReference type="GO" id="GO:0008531">
    <property type="term" value="F:riboflavin kinase activity"/>
    <property type="evidence" value="ECO:0007669"/>
    <property type="project" value="UniProtKB-EC"/>
</dbReference>
<keyword evidence="9" id="KW-0547">Nucleotide-binding</keyword>
<proteinExistence type="predicted"/>
<dbReference type="GO" id="GO:0009398">
    <property type="term" value="P:FMN biosynthetic process"/>
    <property type="evidence" value="ECO:0007669"/>
    <property type="project" value="UniProtKB-UniPathway"/>
</dbReference>
<dbReference type="Proteomes" id="UP000215335">
    <property type="component" value="Unassembled WGS sequence"/>
</dbReference>